<organism evidence="2 3">
    <name type="scientific">Streptomyces spororaveus</name>
    <dbReference type="NCBI Taxonomy" id="284039"/>
    <lineage>
        <taxon>Bacteria</taxon>
        <taxon>Bacillati</taxon>
        <taxon>Actinomycetota</taxon>
        <taxon>Actinomycetes</taxon>
        <taxon>Kitasatosporales</taxon>
        <taxon>Streptomycetaceae</taxon>
        <taxon>Streptomyces</taxon>
    </lineage>
</organism>
<feature type="region of interest" description="Disordered" evidence="1">
    <location>
        <begin position="1"/>
        <end position="47"/>
    </location>
</feature>
<gene>
    <name evidence="2" type="ORF">Sspor_01810</name>
</gene>
<evidence type="ECO:0000256" key="1">
    <source>
        <dbReference type="SAM" id="MobiDB-lite"/>
    </source>
</evidence>
<evidence type="ECO:0008006" key="4">
    <source>
        <dbReference type="Google" id="ProtNLM"/>
    </source>
</evidence>
<dbReference type="RefSeq" id="WP_202197226.1">
    <property type="nucleotide sequence ID" value="NZ_BNED01000002.1"/>
</dbReference>
<protein>
    <recommendedName>
        <fullName evidence="4">HTH marR-type domain-containing protein</fullName>
    </recommendedName>
</protein>
<accession>A0ABQ3T2K2</accession>
<evidence type="ECO:0000313" key="2">
    <source>
        <dbReference type="EMBL" id="GHI74620.1"/>
    </source>
</evidence>
<feature type="compositionally biased region" description="Polar residues" evidence="1">
    <location>
        <begin position="27"/>
        <end position="44"/>
    </location>
</feature>
<keyword evidence="3" id="KW-1185">Reference proteome</keyword>
<feature type="region of interest" description="Disordered" evidence="1">
    <location>
        <begin position="61"/>
        <end position="94"/>
    </location>
</feature>
<evidence type="ECO:0000313" key="3">
    <source>
        <dbReference type="Proteomes" id="UP000608522"/>
    </source>
</evidence>
<proteinExistence type="predicted"/>
<feature type="compositionally biased region" description="Low complexity" evidence="1">
    <location>
        <begin position="77"/>
        <end position="94"/>
    </location>
</feature>
<dbReference type="Proteomes" id="UP000608522">
    <property type="component" value="Unassembled WGS sequence"/>
</dbReference>
<comment type="caution">
    <text evidence="2">The sequence shown here is derived from an EMBL/GenBank/DDBJ whole genome shotgun (WGS) entry which is preliminary data.</text>
</comment>
<sequence>MSPHRAHAGTPAFDVLTARKGPGACSASDSRTSPNASGRTQSVVSRAIGQLRDKGILSERQRKGTVLIHPLQAGYESSTTGSTTSRTPRPSCGR</sequence>
<reference evidence="3" key="1">
    <citation type="submission" date="2023-07" db="EMBL/GenBank/DDBJ databases">
        <title>Whole genome shotgun sequence of Streptomyces spororaveus NBRC 15456.</title>
        <authorList>
            <person name="Komaki H."/>
            <person name="Tamura T."/>
        </authorList>
    </citation>
    <scope>NUCLEOTIDE SEQUENCE [LARGE SCALE GENOMIC DNA]</scope>
    <source>
        <strain evidence="3">NBRC 15456</strain>
    </source>
</reference>
<dbReference type="EMBL" id="BNED01000002">
    <property type="protein sequence ID" value="GHI74620.1"/>
    <property type="molecule type" value="Genomic_DNA"/>
</dbReference>
<name>A0ABQ3T2K2_9ACTN</name>